<protein>
    <recommendedName>
        <fullName evidence="2">Glycosyl transferase CAP10 domain-containing protein</fullName>
    </recommendedName>
</protein>
<dbReference type="InterPro" id="IPR006598">
    <property type="entry name" value="CAP10"/>
</dbReference>
<feature type="region of interest" description="Disordered" evidence="1">
    <location>
        <begin position="650"/>
        <end position="700"/>
    </location>
</feature>
<dbReference type="EMBL" id="BLLK01000058">
    <property type="protein sequence ID" value="GFH57437.1"/>
    <property type="molecule type" value="Genomic_DNA"/>
</dbReference>
<keyword evidence="4" id="KW-1185">Reference proteome</keyword>
<comment type="caution">
    <text evidence="3">The sequence shown here is derived from an EMBL/GenBank/DDBJ whole genome shotgun (WGS) entry which is preliminary data.</text>
</comment>
<feature type="compositionally biased region" description="Basic and acidic residues" evidence="1">
    <location>
        <begin position="113"/>
        <end position="125"/>
    </location>
</feature>
<feature type="compositionally biased region" description="Basic and acidic residues" evidence="1">
    <location>
        <begin position="651"/>
        <end position="663"/>
    </location>
</feature>
<evidence type="ECO:0000256" key="1">
    <source>
        <dbReference type="SAM" id="MobiDB-lite"/>
    </source>
</evidence>
<reference evidence="3 4" key="1">
    <citation type="journal article" date="2021" name="Sci. Rep.">
        <title>The genome of the diatom Chaetoceros tenuissimus carries an ancient integrated fragment of an extant virus.</title>
        <authorList>
            <person name="Hongo Y."/>
            <person name="Kimura K."/>
            <person name="Takaki Y."/>
            <person name="Yoshida Y."/>
            <person name="Baba S."/>
            <person name="Kobayashi G."/>
            <person name="Nagasaki K."/>
            <person name="Hano T."/>
            <person name="Tomaru Y."/>
        </authorList>
    </citation>
    <scope>NUCLEOTIDE SEQUENCE [LARGE SCALE GENOMIC DNA]</scope>
    <source>
        <strain evidence="3 4">NIES-3715</strain>
    </source>
</reference>
<gene>
    <name evidence="3" type="ORF">CTEN210_13913</name>
</gene>
<sequence length="700" mass="81796">MSTPPPLQPEYRGIFGEKGDSQNWLEATARFKNGVPRFKSRDECLAFMEEYNTYNGGSNPEMPQLMHIFTMLTNWDQIESVLIPAIHTARKEPSFMKPVPKTYLKDCNNGSEQEEKKEQLEKESSKNIYESPEAKMVYDAINFRLDQPIHKCATTESTMNTLKYLFFHMKCGIFVMIRNGKLRIFAPFVNSDYRNTWGDKLKLEGDGSLDSYYTQKAGLYREENIEKDKFKWWANGNIICNELAKVEDMANMQFWGDQFLAALRDMLGEACREREIPDCEFFLNKRDYPQLKINVDRGVPVEPYGFIYDKDDRDPDQDVDLVAEHKFNSYAPIVSFYAASETRFADIPWPSSEDWEGACGEVFPGTFMHQKDAEGRANFSSNPRDLFTEENFRKFERGWDDNRVATAFFRGTATGGGTTIDNNQRLKVAWYSHIWKDDEEKGGEEPFLDAAIVGWNLRDKKIADRPMTFLRAKEFDFTAGKHHFTPIYEQSKYKYLVYVDGHCAACRYAFMMRLGSVILKVESRQVADNMWYFPLLKPYHDHVPVKSDLSDLEEKIRWCREHDDECRQIAENAKAFYEKYVARDALLDYVQMVCKSIARQFVKPPDWFTEPPPAQNPPKLRKPETLCAENRDTHTSRYCVRCQKEADEEERALKEEMEKEAKKKTTKAQTKLSLKERMKRKAAEKKRKEEENTKKRQKTS</sequence>
<dbReference type="Pfam" id="PF05686">
    <property type="entry name" value="Glyco_transf_90"/>
    <property type="match status" value="1"/>
</dbReference>
<feature type="domain" description="Glycosyl transferase CAP10" evidence="2">
    <location>
        <begin position="275"/>
        <end position="602"/>
    </location>
</feature>
<feature type="region of interest" description="Disordered" evidence="1">
    <location>
        <begin position="106"/>
        <end position="126"/>
    </location>
</feature>
<evidence type="ECO:0000313" key="4">
    <source>
        <dbReference type="Proteomes" id="UP001054902"/>
    </source>
</evidence>
<dbReference type="PANTHER" id="PTHR12203:SF119">
    <property type="entry name" value="GLYCOSYL TRANSFERASE CAP10 DOMAIN-CONTAINING PROTEIN"/>
    <property type="match status" value="1"/>
</dbReference>
<dbReference type="Proteomes" id="UP001054902">
    <property type="component" value="Unassembled WGS sequence"/>
</dbReference>
<dbReference type="PANTHER" id="PTHR12203">
    <property type="entry name" value="KDEL LYS-ASP-GLU-LEU CONTAINING - RELATED"/>
    <property type="match status" value="1"/>
</dbReference>
<evidence type="ECO:0000313" key="3">
    <source>
        <dbReference type="EMBL" id="GFH57437.1"/>
    </source>
</evidence>
<accession>A0AAD3HB84</accession>
<name>A0AAD3HB84_9STRA</name>
<feature type="region of interest" description="Disordered" evidence="1">
    <location>
        <begin position="606"/>
        <end position="627"/>
    </location>
</feature>
<organism evidence="3 4">
    <name type="scientific">Chaetoceros tenuissimus</name>
    <dbReference type="NCBI Taxonomy" id="426638"/>
    <lineage>
        <taxon>Eukaryota</taxon>
        <taxon>Sar</taxon>
        <taxon>Stramenopiles</taxon>
        <taxon>Ochrophyta</taxon>
        <taxon>Bacillariophyta</taxon>
        <taxon>Coscinodiscophyceae</taxon>
        <taxon>Chaetocerotophycidae</taxon>
        <taxon>Chaetocerotales</taxon>
        <taxon>Chaetocerotaceae</taxon>
        <taxon>Chaetoceros</taxon>
    </lineage>
</organism>
<evidence type="ECO:0000259" key="2">
    <source>
        <dbReference type="SMART" id="SM00672"/>
    </source>
</evidence>
<proteinExistence type="predicted"/>
<dbReference type="SMART" id="SM00672">
    <property type="entry name" value="CAP10"/>
    <property type="match status" value="1"/>
</dbReference>
<dbReference type="AlphaFoldDB" id="A0AAD3HB84"/>
<dbReference type="InterPro" id="IPR051091">
    <property type="entry name" value="O-Glucosyltr/Glycosyltrsf_90"/>
</dbReference>